<name>A0AAD7IFW0_9AGAR</name>
<feature type="transmembrane region" description="Helical" evidence="7">
    <location>
        <begin position="223"/>
        <end position="240"/>
    </location>
</feature>
<comment type="caution">
    <text evidence="10">The sequence shown here is derived from an EMBL/GenBank/DDBJ whole genome shotgun (WGS) entry which is preliminary data.</text>
</comment>
<comment type="similarity">
    <text evidence="2">Belongs to the RUS1 family.</text>
</comment>
<keyword evidence="4 7" id="KW-1133">Transmembrane helix</keyword>
<evidence type="ECO:0000256" key="5">
    <source>
        <dbReference type="ARBA" id="ARBA00023136"/>
    </source>
</evidence>
<feature type="transmembrane region" description="Helical" evidence="7">
    <location>
        <begin position="246"/>
        <end position="268"/>
    </location>
</feature>
<comment type="subcellular location">
    <subcellularLocation>
        <location evidence="1">Membrane</location>
    </subcellularLocation>
</comment>
<keyword evidence="3 7" id="KW-0812">Transmembrane</keyword>
<dbReference type="Pfam" id="PF24160">
    <property type="entry name" value="UVB_sens_C"/>
    <property type="match status" value="1"/>
</dbReference>
<evidence type="ECO:0000256" key="2">
    <source>
        <dbReference type="ARBA" id="ARBA00007558"/>
    </source>
</evidence>
<dbReference type="InterPro" id="IPR006968">
    <property type="entry name" value="RUS_fam"/>
</dbReference>
<proteinExistence type="inferred from homology"/>
<evidence type="ECO:0000256" key="4">
    <source>
        <dbReference type="ARBA" id="ARBA00022989"/>
    </source>
</evidence>
<evidence type="ECO:0000256" key="7">
    <source>
        <dbReference type="SAM" id="Phobius"/>
    </source>
</evidence>
<reference evidence="10" key="1">
    <citation type="submission" date="2023-03" db="EMBL/GenBank/DDBJ databases">
        <title>Massive genome expansion in bonnet fungi (Mycena s.s.) driven by repeated elements and novel gene families across ecological guilds.</title>
        <authorList>
            <consortium name="Lawrence Berkeley National Laboratory"/>
            <person name="Harder C.B."/>
            <person name="Miyauchi S."/>
            <person name="Viragh M."/>
            <person name="Kuo A."/>
            <person name="Thoen E."/>
            <person name="Andreopoulos B."/>
            <person name="Lu D."/>
            <person name="Skrede I."/>
            <person name="Drula E."/>
            <person name="Henrissat B."/>
            <person name="Morin E."/>
            <person name="Kohler A."/>
            <person name="Barry K."/>
            <person name="LaButti K."/>
            <person name="Morin E."/>
            <person name="Salamov A."/>
            <person name="Lipzen A."/>
            <person name="Mereny Z."/>
            <person name="Hegedus B."/>
            <person name="Baldrian P."/>
            <person name="Stursova M."/>
            <person name="Weitz H."/>
            <person name="Taylor A."/>
            <person name="Grigoriev I.V."/>
            <person name="Nagy L.G."/>
            <person name="Martin F."/>
            <person name="Kauserud H."/>
        </authorList>
    </citation>
    <scope>NUCLEOTIDE SEQUENCE</scope>
    <source>
        <strain evidence="10">CBHHK188m</strain>
    </source>
</reference>
<gene>
    <name evidence="10" type="ORF">DFH07DRAFT_964672</name>
</gene>
<evidence type="ECO:0000256" key="3">
    <source>
        <dbReference type="ARBA" id="ARBA00022692"/>
    </source>
</evidence>
<evidence type="ECO:0000256" key="1">
    <source>
        <dbReference type="ARBA" id="ARBA00004370"/>
    </source>
</evidence>
<evidence type="ECO:0000313" key="11">
    <source>
        <dbReference type="Proteomes" id="UP001215280"/>
    </source>
</evidence>
<evidence type="ECO:0000259" key="8">
    <source>
        <dbReference type="Pfam" id="PF04884"/>
    </source>
</evidence>
<dbReference type="PANTHER" id="PTHR12770">
    <property type="entry name" value="RUS1 FAMILY PROTEIN C16ORF58"/>
    <property type="match status" value="1"/>
</dbReference>
<organism evidence="10 11">
    <name type="scientific">Mycena maculata</name>
    <dbReference type="NCBI Taxonomy" id="230809"/>
    <lineage>
        <taxon>Eukaryota</taxon>
        <taxon>Fungi</taxon>
        <taxon>Dikarya</taxon>
        <taxon>Basidiomycota</taxon>
        <taxon>Agaricomycotina</taxon>
        <taxon>Agaricomycetes</taxon>
        <taxon>Agaricomycetidae</taxon>
        <taxon>Agaricales</taxon>
        <taxon>Marasmiineae</taxon>
        <taxon>Mycenaceae</taxon>
        <taxon>Mycena</taxon>
    </lineage>
</organism>
<dbReference type="EMBL" id="JARJLG010000119">
    <property type="protein sequence ID" value="KAJ7742156.1"/>
    <property type="molecule type" value="Genomic_DNA"/>
</dbReference>
<evidence type="ECO:0000259" key="9">
    <source>
        <dbReference type="Pfam" id="PF24160"/>
    </source>
</evidence>
<dbReference type="InterPro" id="IPR055412">
    <property type="entry name" value="UVB_sens_C"/>
</dbReference>
<dbReference type="GO" id="GO:0016020">
    <property type="term" value="C:membrane"/>
    <property type="evidence" value="ECO:0007669"/>
    <property type="project" value="UniProtKB-SubCell"/>
</dbReference>
<dbReference type="Pfam" id="PF04884">
    <property type="entry name" value="UVB_sens_prot"/>
    <property type="match status" value="1"/>
</dbReference>
<feature type="region of interest" description="Disordered" evidence="6">
    <location>
        <begin position="1"/>
        <end position="31"/>
    </location>
</feature>
<dbReference type="Proteomes" id="UP001215280">
    <property type="component" value="Unassembled WGS sequence"/>
</dbReference>
<feature type="domain" description="Protein root UVB sensitive/RUS" evidence="8">
    <location>
        <begin position="40"/>
        <end position="287"/>
    </location>
</feature>
<accession>A0AAD7IFW0</accession>
<dbReference type="AlphaFoldDB" id="A0AAD7IFW0"/>
<feature type="domain" description="Root UVB sensitive protein C-terminal" evidence="9">
    <location>
        <begin position="376"/>
        <end position="451"/>
    </location>
</feature>
<dbReference type="PANTHER" id="PTHR12770:SF31">
    <property type="entry name" value="RUS FAMILY MEMBER 1"/>
    <property type="match status" value="1"/>
</dbReference>
<protein>
    <submittedName>
        <fullName evidence="10">Vitamin B6 photo-protection and homoeostasis-domain-containing protein</fullName>
    </submittedName>
</protein>
<evidence type="ECO:0000313" key="10">
    <source>
        <dbReference type="EMBL" id="KAJ7742156.1"/>
    </source>
</evidence>
<keyword evidence="11" id="KW-1185">Reference proteome</keyword>
<sequence length="480" mass="51329">MSTGLRIVEREEGGRAQSSEHGGEMSAGSNSVSLPPPHIRFVEFAAKVFLPAGYPASVSPDYLRYQIFNALQAFCSSLAGLLSSRALLEGFGVGKADASATHALLLTVLQDFFSRVTTICAAYVVGPSLSPEAKTFRLLADVSNDAAIVLDTLSPLFISSALLPLRLPGLRVAALCLSGALRALCGIAAGGSKAALTVHFATPTAGAGDIGDLNAKDSSKETVLALLGMLAGSLIVPYLTTPSATYSVLFGLVGLHLALNYLGIRGVVLRSLNRQRMSIAWDTYRETSNSKFLSPSEVSDLERIFERPGVLRELRTNSVAGRCTIGSSLNQVLRGGIIPFALLDQMKEENYVLWFDRGSLSSRLGGADELRAGAVHLHICLKEGNSAVDQLKAWAHAVEVGRMLLIQQRASFPRPAPAELILAAHRRVEPLFPDFLQGLRNVGWNTADAALLPGSPRALIVSIEPTDLEPETNFEDKKEK</sequence>
<keyword evidence="5 7" id="KW-0472">Membrane</keyword>
<evidence type="ECO:0000256" key="6">
    <source>
        <dbReference type="SAM" id="MobiDB-lite"/>
    </source>
</evidence>
<dbReference type="InterPro" id="IPR054549">
    <property type="entry name" value="UVB_sens_RUS_dom"/>
</dbReference>